<keyword evidence="10" id="KW-1185">Reference proteome</keyword>
<feature type="transmembrane region" description="Helical" evidence="7">
    <location>
        <begin position="97"/>
        <end position="119"/>
    </location>
</feature>
<dbReference type="AlphaFoldDB" id="A0A1H1LIT8"/>
<comment type="subcellular location">
    <subcellularLocation>
        <location evidence="1 7">Cell membrane</location>
        <topology evidence="1 7">Multi-pass membrane protein</topology>
    </subcellularLocation>
</comment>
<dbReference type="InterPro" id="IPR000515">
    <property type="entry name" value="MetI-like"/>
</dbReference>
<feature type="transmembrane region" description="Helical" evidence="7">
    <location>
        <begin position="228"/>
        <end position="250"/>
    </location>
</feature>
<dbReference type="Gene3D" id="1.10.3720.10">
    <property type="entry name" value="MetI-like"/>
    <property type="match status" value="1"/>
</dbReference>
<evidence type="ECO:0000256" key="5">
    <source>
        <dbReference type="ARBA" id="ARBA00022989"/>
    </source>
</evidence>
<name>A0A1H1LIT8_9MICO</name>
<evidence type="ECO:0000256" key="3">
    <source>
        <dbReference type="ARBA" id="ARBA00022475"/>
    </source>
</evidence>
<keyword evidence="3" id="KW-1003">Cell membrane</keyword>
<evidence type="ECO:0000256" key="1">
    <source>
        <dbReference type="ARBA" id="ARBA00004651"/>
    </source>
</evidence>
<dbReference type="InterPro" id="IPR050366">
    <property type="entry name" value="BP-dependent_transpt_permease"/>
</dbReference>
<dbReference type="Proteomes" id="UP000199597">
    <property type="component" value="Chromosome I"/>
</dbReference>
<dbReference type="EMBL" id="LT629766">
    <property type="protein sequence ID" value="SDR74240.1"/>
    <property type="molecule type" value="Genomic_DNA"/>
</dbReference>
<protein>
    <submittedName>
        <fullName evidence="9">Peptide/nickel transport system permease protein</fullName>
    </submittedName>
</protein>
<feature type="transmembrane region" description="Helical" evidence="7">
    <location>
        <begin position="65"/>
        <end position="85"/>
    </location>
</feature>
<dbReference type="CDD" id="cd06261">
    <property type="entry name" value="TM_PBP2"/>
    <property type="match status" value="1"/>
</dbReference>
<organism evidence="9 10">
    <name type="scientific">Brevibacterium siliguriense</name>
    <dbReference type="NCBI Taxonomy" id="1136497"/>
    <lineage>
        <taxon>Bacteria</taxon>
        <taxon>Bacillati</taxon>
        <taxon>Actinomycetota</taxon>
        <taxon>Actinomycetes</taxon>
        <taxon>Micrococcales</taxon>
        <taxon>Brevibacteriaceae</taxon>
        <taxon>Brevibacterium</taxon>
    </lineage>
</organism>
<dbReference type="PANTHER" id="PTHR43386:SF1">
    <property type="entry name" value="D,D-DIPEPTIDE TRANSPORT SYSTEM PERMEASE PROTEIN DDPC-RELATED"/>
    <property type="match status" value="1"/>
</dbReference>
<dbReference type="RefSeq" id="WP_092009087.1">
    <property type="nucleotide sequence ID" value="NZ_LT629766.1"/>
</dbReference>
<reference evidence="10" key="1">
    <citation type="submission" date="2016-10" db="EMBL/GenBank/DDBJ databases">
        <authorList>
            <person name="Varghese N."/>
            <person name="Submissions S."/>
        </authorList>
    </citation>
    <scope>NUCLEOTIDE SEQUENCE [LARGE SCALE GENOMIC DNA]</scope>
    <source>
        <strain evidence="10">DSM 23676</strain>
    </source>
</reference>
<evidence type="ECO:0000256" key="2">
    <source>
        <dbReference type="ARBA" id="ARBA00022448"/>
    </source>
</evidence>
<evidence type="ECO:0000313" key="9">
    <source>
        <dbReference type="EMBL" id="SDR74240.1"/>
    </source>
</evidence>
<feature type="domain" description="ABC transmembrane type-1" evidence="8">
    <location>
        <begin position="61"/>
        <end position="250"/>
    </location>
</feature>
<dbReference type="STRING" id="1136497.SAMN04489752_0119"/>
<dbReference type="GO" id="GO:0005886">
    <property type="term" value="C:plasma membrane"/>
    <property type="evidence" value="ECO:0007669"/>
    <property type="project" value="UniProtKB-SubCell"/>
</dbReference>
<evidence type="ECO:0000259" key="8">
    <source>
        <dbReference type="PROSITE" id="PS50928"/>
    </source>
</evidence>
<keyword evidence="5 7" id="KW-1133">Transmembrane helix</keyword>
<dbReference type="OrthoDB" id="9812701at2"/>
<sequence>MNRRVWGVVILGIVLVLLICGRFMPGEGTDFSRALLPPGEGGLLGTDHFGRSVAVTAWDAAGGSALAALLTAVVTTAIGAGFGVVSTLSNGLSKVSTGLLIATLVVPSMLFTLIVVGILGGGRTAIMVTVALTHWPLAAQLIGPKVREEWDSGWVRFDRRLGAGRWQILKWHVLPAAGGRVAAAMAVIFPSAVVHEATTAFLGIGVDPAEVSLGPLIAWGQSDMTVGAWWTLVVPTCALMVLLLPPTILARRLGERPRSL</sequence>
<evidence type="ECO:0000256" key="6">
    <source>
        <dbReference type="ARBA" id="ARBA00023136"/>
    </source>
</evidence>
<keyword evidence="4 7" id="KW-0812">Transmembrane</keyword>
<gene>
    <name evidence="9" type="ORF">SAMN04489752_0119</name>
</gene>
<dbReference type="PANTHER" id="PTHR43386">
    <property type="entry name" value="OLIGOPEPTIDE TRANSPORT SYSTEM PERMEASE PROTEIN APPC"/>
    <property type="match status" value="1"/>
</dbReference>
<dbReference type="GO" id="GO:0055085">
    <property type="term" value="P:transmembrane transport"/>
    <property type="evidence" value="ECO:0007669"/>
    <property type="project" value="InterPro"/>
</dbReference>
<dbReference type="PROSITE" id="PS50928">
    <property type="entry name" value="ABC_TM1"/>
    <property type="match status" value="1"/>
</dbReference>
<accession>A0A1H1LIT8</accession>
<keyword evidence="2 7" id="KW-0813">Transport</keyword>
<proteinExistence type="inferred from homology"/>
<evidence type="ECO:0000256" key="7">
    <source>
        <dbReference type="RuleBase" id="RU363032"/>
    </source>
</evidence>
<dbReference type="SUPFAM" id="SSF161098">
    <property type="entry name" value="MetI-like"/>
    <property type="match status" value="1"/>
</dbReference>
<evidence type="ECO:0000256" key="4">
    <source>
        <dbReference type="ARBA" id="ARBA00022692"/>
    </source>
</evidence>
<feature type="transmembrane region" description="Helical" evidence="7">
    <location>
        <begin position="5"/>
        <end position="24"/>
    </location>
</feature>
<dbReference type="InterPro" id="IPR035906">
    <property type="entry name" value="MetI-like_sf"/>
</dbReference>
<dbReference type="Pfam" id="PF00528">
    <property type="entry name" value="BPD_transp_1"/>
    <property type="match status" value="1"/>
</dbReference>
<comment type="similarity">
    <text evidence="7">Belongs to the binding-protein-dependent transport system permease family.</text>
</comment>
<evidence type="ECO:0000313" key="10">
    <source>
        <dbReference type="Proteomes" id="UP000199597"/>
    </source>
</evidence>
<keyword evidence="6 7" id="KW-0472">Membrane</keyword>